<gene>
    <name evidence="2" type="ORF">PIB30_042594</name>
</gene>
<evidence type="ECO:0000313" key="2">
    <source>
        <dbReference type="EMBL" id="MED6159466.1"/>
    </source>
</evidence>
<comment type="caution">
    <text evidence="2">The sequence shown here is derived from an EMBL/GenBank/DDBJ whole genome shotgun (WGS) entry which is preliminary data.</text>
</comment>
<protein>
    <submittedName>
        <fullName evidence="2">Uncharacterized protein</fullName>
    </submittedName>
</protein>
<dbReference type="Proteomes" id="UP001341840">
    <property type="component" value="Unassembled WGS sequence"/>
</dbReference>
<reference evidence="2 3" key="1">
    <citation type="journal article" date="2023" name="Plants (Basel)">
        <title>Bridging the Gap: Combining Genomics and Transcriptomics Approaches to Understand Stylosanthes scabra, an Orphan Legume from the Brazilian Caatinga.</title>
        <authorList>
            <person name="Ferreira-Neto J.R.C."/>
            <person name="da Silva M.D."/>
            <person name="Binneck E."/>
            <person name="de Melo N.F."/>
            <person name="da Silva R.H."/>
            <person name="de Melo A.L.T.M."/>
            <person name="Pandolfi V."/>
            <person name="Bustamante F.O."/>
            <person name="Brasileiro-Vidal A.C."/>
            <person name="Benko-Iseppon A.M."/>
        </authorList>
    </citation>
    <scope>NUCLEOTIDE SEQUENCE [LARGE SCALE GENOMIC DNA]</scope>
    <source>
        <tissue evidence="2">Leaves</tissue>
    </source>
</reference>
<evidence type="ECO:0000313" key="3">
    <source>
        <dbReference type="Proteomes" id="UP001341840"/>
    </source>
</evidence>
<accession>A0ABU6UE19</accession>
<organism evidence="2 3">
    <name type="scientific">Stylosanthes scabra</name>
    <dbReference type="NCBI Taxonomy" id="79078"/>
    <lineage>
        <taxon>Eukaryota</taxon>
        <taxon>Viridiplantae</taxon>
        <taxon>Streptophyta</taxon>
        <taxon>Embryophyta</taxon>
        <taxon>Tracheophyta</taxon>
        <taxon>Spermatophyta</taxon>
        <taxon>Magnoliopsida</taxon>
        <taxon>eudicotyledons</taxon>
        <taxon>Gunneridae</taxon>
        <taxon>Pentapetalae</taxon>
        <taxon>rosids</taxon>
        <taxon>fabids</taxon>
        <taxon>Fabales</taxon>
        <taxon>Fabaceae</taxon>
        <taxon>Papilionoideae</taxon>
        <taxon>50 kb inversion clade</taxon>
        <taxon>dalbergioids sensu lato</taxon>
        <taxon>Dalbergieae</taxon>
        <taxon>Pterocarpus clade</taxon>
        <taxon>Stylosanthes</taxon>
    </lineage>
</organism>
<keyword evidence="3" id="KW-1185">Reference proteome</keyword>
<keyword evidence="1" id="KW-0812">Transmembrane</keyword>
<sequence length="157" mass="17413">MLLVESKAAVGGDILSNTEGGVFLILSIDVDIVLVMLSTISVAWMQLMSKRGVHLTLQLRYPTKSRLRCRHSANLPANAPFYNIFAHYYPDLCWPLGIENGIGKRSQRRENRALCVTARLHRVTARVPESIMGVPLSASCELSHGSLVQLHVCLKTM</sequence>
<name>A0ABU6UE19_9FABA</name>
<evidence type="ECO:0000256" key="1">
    <source>
        <dbReference type="SAM" id="Phobius"/>
    </source>
</evidence>
<keyword evidence="1" id="KW-0472">Membrane</keyword>
<keyword evidence="1" id="KW-1133">Transmembrane helix</keyword>
<dbReference type="EMBL" id="JASCZI010121072">
    <property type="protein sequence ID" value="MED6159466.1"/>
    <property type="molecule type" value="Genomic_DNA"/>
</dbReference>
<feature type="transmembrane region" description="Helical" evidence="1">
    <location>
        <begin position="20"/>
        <end position="44"/>
    </location>
</feature>
<proteinExistence type="predicted"/>